<dbReference type="OrthoDB" id="9777890at2"/>
<dbReference type="PANTHER" id="PTHR12788:SF10">
    <property type="entry name" value="PROTEIN-TYROSINE SULFOTRANSFERASE"/>
    <property type="match status" value="1"/>
</dbReference>
<protein>
    <submittedName>
        <fullName evidence="2">Sulfotransferase family protein</fullName>
    </submittedName>
</protein>
<name>A0A3N1D754_9ACTN</name>
<sequence>MERPIFVVGCPRSGTTLLQLMLHAHPRIALPPETRFLLPAYYGREMFGDLADRGNRRALGVWITGTKGHKFPDLGLDRHAVVDEIEAGPPTLGSAVGTVFRAYSRGHGKPRWGDKRPGYVRYLPELFRLFPNAQIVHLIRDGRDCVGSLKGMPWWPHDSAFAMTTWAAAIDAGVRARRYLPPNSYHELQYERLVTDPESELRRLCGFLREDFDPAMLHPRAVASVTPRRKRHHARTHQAVDALAVHSWQTRLDEAEIGLAEYFLAARLRRYGYPLGDAPRPSAKAVTHYLATAAAMRRSRMAREAKDAVRRLREHGDLACRLDQDVLVLGR</sequence>
<dbReference type="Pfam" id="PF13469">
    <property type="entry name" value="Sulfotransfer_3"/>
    <property type="match status" value="1"/>
</dbReference>
<evidence type="ECO:0000313" key="3">
    <source>
        <dbReference type="Proteomes" id="UP000272400"/>
    </source>
</evidence>
<keyword evidence="3" id="KW-1185">Reference proteome</keyword>
<organism evidence="2 3">
    <name type="scientific">Actinocorallia herbida</name>
    <dbReference type="NCBI Taxonomy" id="58109"/>
    <lineage>
        <taxon>Bacteria</taxon>
        <taxon>Bacillati</taxon>
        <taxon>Actinomycetota</taxon>
        <taxon>Actinomycetes</taxon>
        <taxon>Streptosporangiales</taxon>
        <taxon>Thermomonosporaceae</taxon>
        <taxon>Actinocorallia</taxon>
    </lineage>
</organism>
<dbReference type="Gene3D" id="3.40.50.300">
    <property type="entry name" value="P-loop containing nucleotide triphosphate hydrolases"/>
    <property type="match status" value="1"/>
</dbReference>
<comment type="caution">
    <text evidence="2">The sequence shown here is derived from an EMBL/GenBank/DDBJ whole genome shotgun (WGS) entry which is preliminary data.</text>
</comment>
<dbReference type="InterPro" id="IPR026634">
    <property type="entry name" value="TPST-like"/>
</dbReference>
<dbReference type="SUPFAM" id="SSF52540">
    <property type="entry name" value="P-loop containing nucleoside triphosphate hydrolases"/>
    <property type="match status" value="1"/>
</dbReference>
<proteinExistence type="predicted"/>
<reference evidence="2 3" key="1">
    <citation type="submission" date="2018-11" db="EMBL/GenBank/DDBJ databases">
        <title>Sequencing the genomes of 1000 actinobacteria strains.</title>
        <authorList>
            <person name="Klenk H.-P."/>
        </authorList>
    </citation>
    <scope>NUCLEOTIDE SEQUENCE [LARGE SCALE GENOMIC DNA]</scope>
    <source>
        <strain evidence="2 3">DSM 44254</strain>
    </source>
</reference>
<dbReference type="GO" id="GO:0008476">
    <property type="term" value="F:protein-tyrosine sulfotransferase activity"/>
    <property type="evidence" value="ECO:0007669"/>
    <property type="project" value="InterPro"/>
</dbReference>
<dbReference type="RefSeq" id="WP_123668461.1">
    <property type="nucleotide sequence ID" value="NZ_RJKE01000001.1"/>
</dbReference>
<evidence type="ECO:0000256" key="1">
    <source>
        <dbReference type="ARBA" id="ARBA00022679"/>
    </source>
</evidence>
<evidence type="ECO:0000313" key="2">
    <source>
        <dbReference type="EMBL" id="ROO89351.1"/>
    </source>
</evidence>
<dbReference type="InterPro" id="IPR027417">
    <property type="entry name" value="P-loop_NTPase"/>
</dbReference>
<dbReference type="EMBL" id="RJKE01000001">
    <property type="protein sequence ID" value="ROO89351.1"/>
    <property type="molecule type" value="Genomic_DNA"/>
</dbReference>
<gene>
    <name evidence="2" type="ORF">EDD29_7041</name>
</gene>
<dbReference type="AlphaFoldDB" id="A0A3N1D754"/>
<accession>A0A3N1D754</accession>
<dbReference type="Proteomes" id="UP000272400">
    <property type="component" value="Unassembled WGS sequence"/>
</dbReference>
<dbReference type="PANTHER" id="PTHR12788">
    <property type="entry name" value="PROTEIN-TYROSINE SULFOTRANSFERASE 2"/>
    <property type="match status" value="1"/>
</dbReference>
<keyword evidence="1 2" id="KW-0808">Transferase</keyword>